<gene>
    <name evidence="3" type="ORF">JCM19274_4715</name>
</gene>
<dbReference type="GO" id="GO:0051539">
    <property type="term" value="F:4 iron, 4 sulfur cluster binding"/>
    <property type="evidence" value="ECO:0007669"/>
    <property type="project" value="UniProtKB-KW"/>
</dbReference>
<evidence type="ECO:0000256" key="1">
    <source>
        <dbReference type="ARBA" id="ARBA00022679"/>
    </source>
</evidence>
<comment type="caution">
    <text evidence="3">The sequence shown here is derived from an EMBL/GenBank/DDBJ whole genome shotgun (WGS) entry which is preliminary data.</text>
</comment>
<evidence type="ECO:0000313" key="4">
    <source>
        <dbReference type="Proteomes" id="UP000029643"/>
    </source>
</evidence>
<name>A0A090WMJ0_9FLAO</name>
<dbReference type="InterPro" id="IPR013848">
    <property type="entry name" value="Methylthiotransferase_N"/>
</dbReference>
<evidence type="ECO:0000313" key="3">
    <source>
        <dbReference type="EMBL" id="GAL78216.1"/>
    </source>
</evidence>
<dbReference type="AlphaFoldDB" id="A0A090WMJ0"/>
<keyword evidence="1 3" id="KW-0808">Transferase</keyword>
<dbReference type="Proteomes" id="UP000029643">
    <property type="component" value="Unassembled WGS sequence"/>
</dbReference>
<dbReference type="Pfam" id="PF00919">
    <property type="entry name" value="UPF0004"/>
    <property type="match status" value="1"/>
</dbReference>
<evidence type="ECO:0000259" key="2">
    <source>
        <dbReference type="PROSITE" id="PS51449"/>
    </source>
</evidence>
<proteinExistence type="predicted"/>
<dbReference type="PANTHER" id="PTHR11918">
    <property type="entry name" value="RADICAL SAM PROTEINS"/>
    <property type="match status" value="1"/>
</dbReference>
<sequence length="104" mass="11663">MNKKVAFYTLGCKLNFSETSTIARNFDDEGFSRVDFSEKADIYVINTCSVTENADKRFKTIVKQAQKSNPDAFVAAVGVLCTIKTSGTSRCKRSRLGAWCYREI</sequence>
<protein>
    <submittedName>
        <fullName evidence="3">tRNA-t(6)A37 methylthiotransferase</fullName>
    </submittedName>
</protein>
<feature type="domain" description="MTTase N-terminal" evidence="2">
    <location>
        <begin position="3"/>
        <end position="104"/>
    </location>
</feature>
<dbReference type="PANTHER" id="PTHR11918:SF45">
    <property type="entry name" value="THREONYLCARBAMOYLADENOSINE TRNA METHYLTHIOTRANSFERASE"/>
    <property type="match status" value="1"/>
</dbReference>
<reference evidence="3" key="1">
    <citation type="journal article" date="2014" name="Genome Announc.">
        <title>Draft Genome Sequences of Marine Flavobacterium Algibacter lectus Strains SS8 and NR4.</title>
        <authorList>
            <person name="Takatani N."/>
            <person name="Nakanishi M."/>
            <person name="Meirelles P."/>
            <person name="Mino S."/>
            <person name="Suda W."/>
            <person name="Oshima K."/>
            <person name="Hattori M."/>
            <person name="Ohkuma M."/>
            <person name="Hosokawa M."/>
            <person name="Miyashita K."/>
            <person name="Thompson F.L."/>
            <person name="Niwa A."/>
            <person name="Sawabe T."/>
            <person name="Sawabe T."/>
        </authorList>
    </citation>
    <scope>NUCLEOTIDE SEQUENCE [LARGE SCALE GENOMIC DNA]</scope>
    <source>
        <strain evidence="3">JCM 19274</strain>
    </source>
</reference>
<dbReference type="EMBL" id="BBNU01000002">
    <property type="protein sequence ID" value="GAL78216.1"/>
    <property type="molecule type" value="Genomic_DNA"/>
</dbReference>
<dbReference type="Gene3D" id="3.40.50.12160">
    <property type="entry name" value="Methylthiotransferase, N-terminal domain"/>
    <property type="match status" value="1"/>
</dbReference>
<dbReference type="GO" id="GO:0046872">
    <property type="term" value="F:metal ion binding"/>
    <property type="evidence" value="ECO:0007669"/>
    <property type="project" value="UniProtKB-KW"/>
</dbReference>
<dbReference type="InterPro" id="IPR038135">
    <property type="entry name" value="Methylthiotransferase_N_sf"/>
</dbReference>
<dbReference type="PROSITE" id="PS51449">
    <property type="entry name" value="MTTASE_N"/>
    <property type="match status" value="1"/>
</dbReference>
<dbReference type="GO" id="GO:0035598">
    <property type="term" value="F:tRNA (N(6)-L-threonylcarbamoyladenosine(37)-C(2))-methylthiotransferase activity"/>
    <property type="evidence" value="ECO:0007669"/>
    <property type="project" value="TreeGrafter"/>
</dbReference>
<organism evidence="3 4">
    <name type="scientific">Algibacter lectus</name>
    <dbReference type="NCBI Taxonomy" id="221126"/>
    <lineage>
        <taxon>Bacteria</taxon>
        <taxon>Pseudomonadati</taxon>
        <taxon>Bacteroidota</taxon>
        <taxon>Flavobacteriia</taxon>
        <taxon>Flavobacteriales</taxon>
        <taxon>Flavobacteriaceae</taxon>
        <taxon>Algibacter</taxon>
    </lineage>
</organism>
<accession>A0A090WMJ0</accession>